<comment type="caution">
    <text evidence="1">The sequence shown here is derived from an EMBL/GenBank/DDBJ whole genome shotgun (WGS) entry which is preliminary data.</text>
</comment>
<proteinExistence type="predicted"/>
<gene>
    <name evidence="1" type="ORF">SDC9_184402</name>
</gene>
<accession>A0A645HDU1</accession>
<protein>
    <submittedName>
        <fullName evidence="1">Uncharacterized protein</fullName>
    </submittedName>
</protein>
<sequence>MPGLAWPLVCFMIWPTRKPLARSFPALKSSTDCWLLSKTALMIGNNWAGSLIWIRPSASTTDLASPPFVANRRKTFLAIFVLMVPSSINVIMPARFAGVSFVSASSTFSLFRYAETSPINQLEANLASAPAAMVPSKKSDISFESVNTIASYSGKSYSEMYLSRRFAGISGMLAFTRSIHSWEMVKPGRSGSGK</sequence>
<organism evidence="1">
    <name type="scientific">bioreactor metagenome</name>
    <dbReference type="NCBI Taxonomy" id="1076179"/>
    <lineage>
        <taxon>unclassified sequences</taxon>
        <taxon>metagenomes</taxon>
        <taxon>ecological metagenomes</taxon>
    </lineage>
</organism>
<evidence type="ECO:0000313" key="1">
    <source>
        <dbReference type="EMBL" id="MPN36890.1"/>
    </source>
</evidence>
<dbReference type="AlphaFoldDB" id="A0A645HDU1"/>
<name>A0A645HDU1_9ZZZZ</name>
<dbReference type="EMBL" id="VSSQ01091283">
    <property type="protein sequence ID" value="MPN36890.1"/>
    <property type="molecule type" value="Genomic_DNA"/>
</dbReference>
<reference evidence="1" key="1">
    <citation type="submission" date="2019-08" db="EMBL/GenBank/DDBJ databases">
        <authorList>
            <person name="Kucharzyk K."/>
            <person name="Murdoch R.W."/>
            <person name="Higgins S."/>
            <person name="Loffler F."/>
        </authorList>
    </citation>
    <scope>NUCLEOTIDE SEQUENCE</scope>
</reference>